<feature type="transmembrane region" description="Helical" evidence="6">
    <location>
        <begin position="144"/>
        <end position="173"/>
    </location>
</feature>
<feature type="transmembrane region" description="Helical" evidence="6">
    <location>
        <begin position="116"/>
        <end position="138"/>
    </location>
</feature>
<dbReference type="PANTHER" id="PTHR30086">
    <property type="entry name" value="ARGININE EXPORTER PROTEIN ARGO"/>
    <property type="match status" value="1"/>
</dbReference>
<feature type="transmembrane region" description="Helical" evidence="6">
    <location>
        <begin position="40"/>
        <end position="65"/>
    </location>
</feature>
<keyword evidence="4 6" id="KW-1133">Transmembrane helix</keyword>
<accession>A0A7W5U169</accession>
<dbReference type="RefSeq" id="WP_183357679.1">
    <property type="nucleotide sequence ID" value="NZ_BAABKR010000001.1"/>
</dbReference>
<dbReference type="InterPro" id="IPR001123">
    <property type="entry name" value="LeuE-type"/>
</dbReference>
<protein>
    <submittedName>
        <fullName evidence="7">Threonine/homoserine/homoserine lactone efflux protein</fullName>
    </submittedName>
</protein>
<organism evidence="7 8">
    <name type="scientific">Garicola koreensis</name>
    <dbReference type="NCBI Taxonomy" id="1262554"/>
    <lineage>
        <taxon>Bacteria</taxon>
        <taxon>Bacillati</taxon>
        <taxon>Actinomycetota</taxon>
        <taxon>Actinomycetes</taxon>
        <taxon>Micrococcales</taxon>
        <taxon>Micrococcaceae</taxon>
        <taxon>Garicola</taxon>
    </lineage>
</organism>
<dbReference type="GO" id="GO:0015171">
    <property type="term" value="F:amino acid transmembrane transporter activity"/>
    <property type="evidence" value="ECO:0007669"/>
    <property type="project" value="TreeGrafter"/>
</dbReference>
<evidence type="ECO:0000313" key="8">
    <source>
        <dbReference type="Proteomes" id="UP000547528"/>
    </source>
</evidence>
<reference evidence="7 8" key="1">
    <citation type="submission" date="2020-08" db="EMBL/GenBank/DDBJ databases">
        <title>Sequencing the genomes of 1000 actinobacteria strains.</title>
        <authorList>
            <person name="Klenk H.-P."/>
        </authorList>
    </citation>
    <scope>NUCLEOTIDE SEQUENCE [LARGE SCALE GENOMIC DNA]</scope>
    <source>
        <strain evidence="7 8">DSM 28238</strain>
    </source>
</reference>
<evidence type="ECO:0000256" key="2">
    <source>
        <dbReference type="ARBA" id="ARBA00022475"/>
    </source>
</evidence>
<dbReference type="Proteomes" id="UP000547528">
    <property type="component" value="Unassembled WGS sequence"/>
</dbReference>
<dbReference type="PIRSF" id="PIRSF006324">
    <property type="entry name" value="LeuE"/>
    <property type="match status" value="1"/>
</dbReference>
<feature type="transmembrane region" description="Helical" evidence="6">
    <location>
        <begin position="77"/>
        <end position="95"/>
    </location>
</feature>
<name>A0A7W5U169_9MICC</name>
<keyword evidence="3 6" id="KW-0812">Transmembrane</keyword>
<evidence type="ECO:0000256" key="5">
    <source>
        <dbReference type="ARBA" id="ARBA00023136"/>
    </source>
</evidence>
<dbReference type="AlphaFoldDB" id="A0A7W5U169"/>
<evidence type="ECO:0000256" key="3">
    <source>
        <dbReference type="ARBA" id="ARBA00022692"/>
    </source>
</evidence>
<evidence type="ECO:0000256" key="4">
    <source>
        <dbReference type="ARBA" id="ARBA00022989"/>
    </source>
</evidence>
<comment type="subcellular location">
    <subcellularLocation>
        <location evidence="1">Cell membrane</location>
        <topology evidence="1">Multi-pass membrane protein</topology>
    </subcellularLocation>
</comment>
<gene>
    <name evidence="7" type="ORF">FHX47_000944</name>
</gene>
<feature type="transmembrane region" description="Helical" evidence="6">
    <location>
        <begin position="6"/>
        <end position="28"/>
    </location>
</feature>
<comment type="caution">
    <text evidence="7">The sequence shown here is derived from an EMBL/GenBank/DDBJ whole genome shotgun (WGS) entry which is preliminary data.</text>
</comment>
<keyword evidence="2" id="KW-1003">Cell membrane</keyword>
<dbReference type="Pfam" id="PF01810">
    <property type="entry name" value="LysE"/>
    <property type="match status" value="1"/>
</dbReference>
<keyword evidence="8" id="KW-1185">Reference proteome</keyword>
<evidence type="ECO:0000256" key="6">
    <source>
        <dbReference type="SAM" id="Phobius"/>
    </source>
</evidence>
<keyword evidence="5 6" id="KW-0472">Membrane</keyword>
<evidence type="ECO:0000256" key="1">
    <source>
        <dbReference type="ARBA" id="ARBA00004651"/>
    </source>
</evidence>
<sequence length="205" mass="21849">MEWDAYFTFALTALVIALTPGSDTAVVLKNSLQHGRRGGLATSFGVVSAAVVQAVLAAAGLGILIAQSQLVLQTVRWVGVIYLAWMALQALRSAWRGRYPEGSAGRAAATRGFRQGFVVNCTNPQVLLFYVAILPQFMSPGMELWALSLLAVTHPVLGFLQLLGVVVLVHAAARWVRRRPVRRTLDAATGTALGLLSVRVAADAA</sequence>
<proteinExistence type="predicted"/>
<dbReference type="GO" id="GO:0005886">
    <property type="term" value="C:plasma membrane"/>
    <property type="evidence" value="ECO:0007669"/>
    <property type="project" value="UniProtKB-SubCell"/>
</dbReference>
<evidence type="ECO:0000313" key="7">
    <source>
        <dbReference type="EMBL" id="MBB3667351.1"/>
    </source>
</evidence>
<dbReference type="PANTHER" id="PTHR30086:SF20">
    <property type="entry name" value="ARGININE EXPORTER PROTEIN ARGO-RELATED"/>
    <property type="match status" value="1"/>
</dbReference>
<dbReference type="EMBL" id="JACIBT010000001">
    <property type="protein sequence ID" value="MBB3667351.1"/>
    <property type="molecule type" value="Genomic_DNA"/>
</dbReference>